<dbReference type="PANTHER" id="PTHR44085">
    <property type="entry name" value="SEPIAPTERIN REDUCTASE"/>
    <property type="match status" value="1"/>
</dbReference>
<dbReference type="InterPro" id="IPR002347">
    <property type="entry name" value="SDR_fam"/>
</dbReference>
<dbReference type="AlphaFoldDB" id="A0A516SAT1"/>
<dbReference type="GO" id="GO:0004757">
    <property type="term" value="F:sepiapterin reductase (NADP+) activity"/>
    <property type="evidence" value="ECO:0007669"/>
    <property type="project" value="TreeGrafter"/>
</dbReference>
<dbReference type="Pfam" id="PF00106">
    <property type="entry name" value="adh_short"/>
    <property type="match status" value="1"/>
</dbReference>
<gene>
    <name evidence="5" type="ORF">FNU76_02170</name>
</gene>
<dbReference type="GO" id="GO:0005737">
    <property type="term" value="C:cytoplasm"/>
    <property type="evidence" value="ECO:0007669"/>
    <property type="project" value="UniProtKB-SubCell"/>
</dbReference>
<reference evidence="6" key="1">
    <citation type="submission" date="2019-07" db="EMBL/GenBank/DDBJ databases">
        <title>Chitinimonas sp. nov., isolated from Ny-Alesund, arctica soil.</title>
        <authorList>
            <person name="Xu Q."/>
            <person name="Peng F."/>
        </authorList>
    </citation>
    <scope>NUCLEOTIDE SEQUENCE [LARGE SCALE GENOMIC DNA]</scope>
    <source>
        <strain evidence="6">R3-44</strain>
    </source>
</reference>
<keyword evidence="2" id="KW-0963">Cytoplasm</keyword>
<dbReference type="PROSITE" id="PS00061">
    <property type="entry name" value="ADH_SHORT"/>
    <property type="match status" value="1"/>
</dbReference>
<dbReference type="Proteomes" id="UP000317550">
    <property type="component" value="Chromosome"/>
</dbReference>
<dbReference type="InterPro" id="IPR020904">
    <property type="entry name" value="Sc_DH/Rdtase_CS"/>
</dbReference>
<comment type="subcellular location">
    <subcellularLocation>
        <location evidence="1">Cytoplasm</location>
    </subcellularLocation>
</comment>
<keyword evidence="4" id="KW-0560">Oxidoreductase</keyword>
<dbReference type="Gene3D" id="3.40.50.720">
    <property type="entry name" value="NAD(P)-binding Rossmann-like Domain"/>
    <property type="match status" value="1"/>
</dbReference>
<sequence length="251" mass="26438">MSGALYILTGASRGLGLGIARAIAARGGQLLAVARSESAELAQLGRDMPGYRFFPCDLADAAQLEALTGALCGALGSARDLYLINNAGVTGPIAPAGRYQHSDLVHCLAVNLTAAMHLSNAFIAHVQERPGDRRILNISSGAGRNPYPSWTAYCTSKAGLDMYSRCVGVEQAEHANGIRIAAVAPGIIDTDMQADIRASTPEDFPLVERFKAYQADGALSDPDRAGADLLRLLHGTHMGFGDLLDIRTFAS</sequence>
<dbReference type="EMBL" id="CP041730">
    <property type="protein sequence ID" value="QDQ25252.1"/>
    <property type="molecule type" value="Genomic_DNA"/>
</dbReference>
<evidence type="ECO:0000256" key="2">
    <source>
        <dbReference type="ARBA" id="ARBA00022490"/>
    </source>
</evidence>
<keyword evidence="6" id="KW-1185">Reference proteome</keyword>
<evidence type="ECO:0000256" key="4">
    <source>
        <dbReference type="ARBA" id="ARBA00023002"/>
    </source>
</evidence>
<name>A0A516SAT1_9NEIS</name>
<dbReference type="RefSeq" id="WP_143856177.1">
    <property type="nucleotide sequence ID" value="NZ_CP041730.1"/>
</dbReference>
<organism evidence="5 6">
    <name type="scientific">Chitinimonas arctica</name>
    <dbReference type="NCBI Taxonomy" id="2594795"/>
    <lineage>
        <taxon>Bacteria</taxon>
        <taxon>Pseudomonadati</taxon>
        <taxon>Pseudomonadota</taxon>
        <taxon>Betaproteobacteria</taxon>
        <taxon>Neisseriales</taxon>
        <taxon>Chitinibacteraceae</taxon>
        <taxon>Chitinimonas</taxon>
    </lineage>
</organism>
<dbReference type="GO" id="GO:0006729">
    <property type="term" value="P:tetrahydrobiopterin biosynthetic process"/>
    <property type="evidence" value="ECO:0007669"/>
    <property type="project" value="TreeGrafter"/>
</dbReference>
<evidence type="ECO:0000313" key="5">
    <source>
        <dbReference type="EMBL" id="QDQ25252.1"/>
    </source>
</evidence>
<dbReference type="PRINTS" id="PR00081">
    <property type="entry name" value="GDHRDH"/>
</dbReference>
<dbReference type="SUPFAM" id="SSF51735">
    <property type="entry name" value="NAD(P)-binding Rossmann-fold domains"/>
    <property type="match status" value="1"/>
</dbReference>
<dbReference type="KEGG" id="cari:FNU76_02170"/>
<evidence type="ECO:0000256" key="1">
    <source>
        <dbReference type="ARBA" id="ARBA00004496"/>
    </source>
</evidence>
<proteinExistence type="predicted"/>
<dbReference type="PANTHER" id="PTHR44085:SF2">
    <property type="entry name" value="SEPIAPTERIN REDUCTASE"/>
    <property type="match status" value="1"/>
</dbReference>
<evidence type="ECO:0000313" key="6">
    <source>
        <dbReference type="Proteomes" id="UP000317550"/>
    </source>
</evidence>
<dbReference type="OrthoDB" id="9810734at2"/>
<keyword evidence="3" id="KW-0521">NADP</keyword>
<protein>
    <submittedName>
        <fullName evidence="5">SDR family NAD(P)-dependent oxidoreductase</fullName>
    </submittedName>
</protein>
<accession>A0A516SAT1</accession>
<dbReference type="InterPro" id="IPR036291">
    <property type="entry name" value="NAD(P)-bd_dom_sf"/>
</dbReference>
<evidence type="ECO:0000256" key="3">
    <source>
        <dbReference type="ARBA" id="ARBA00022857"/>
    </source>
</evidence>
<dbReference type="InterPro" id="IPR051721">
    <property type="entry name" value="Biopterin_syn/organic_redct"/>
</dbReference>